<evidence type="ECO:0000256" key="2">
    <source>
        <dbReference type="ARBA" id="ARBA00022917"/>
    </source>
</evidence>
<dbReference type="Gene3D" id="3.30.230.10">
    <property type="match status" value="1"/>
</dbReference>
<dbReference type="Gene3D" id="2.40.30.10">
    <property type="entry name" value="Translation factors"/>
    <property type="match status" value="1"/>
</dbReference>
<dbReference type="FunFam" id="3.30.70.870:FF:000007">
    <property type="entry name" value="Ribosome-releasing factor 2, mitochondrial"/>
    <property type="match status" value="1"/>
</dbReference>
<dbReference type="OrthoDB" id="198619at2759"/>
<name>A0A2T6ZBC8_TUBBO</name>
<keyword evidence="3 5" id="KW-0496">Mitochondrion</keyword>
<dbReference type="FunFam" id="2.40.30.10:FF:000106">
    <property type="entry name" value="Ribosome-releasing factor 2, mitochondrial"/>
    <property type="match status" value="1"/>
</dbReference>
<dbReference type="PRINTS" id="PR00315">
    <property type="entry name" value="ELONGATNFCT"/>
</dbReference>
<gene>
    <name evidence="5" type="primary">MEF2</name>
    <name evidence="7" type="ORF">B9Z19DRAFT_1136717</name>
</gene>
<dbReference type="SUPFAM" id="SSF54980">
    <property type="entry name" value="EF-G C-terminal domain-like"/>
    <property type="match status" value="2"/>
</dbReference>
<dbReference type="InterPro" id="IPR030851">
    <property type="entry name" value="EFG2"/>
</dbReference>
<evidence type="ECO:0000256" key="4">
    <source>
        <dbReference type="ARBA" id="ARBA00023134"/>
    </source>
</evidence>
<sequence length="852" mass="92908">MLLPARTASAIYWRYLPLPKTTPSLGRTILSLQNSPKRFYATPSATGANAPVDLAQTRNIGIIAHIDAGKTTTTERMLYYSGFTRRIGEVDEGSTVMDYLPAERSRGITITSAAITFNWTPSTPGSQSYTINLIDTPGHADFTFEVERSIRVLDGAVTILDGVAGVEAQTEKVWRQAEKYGIPRLIFVNKLDRVGAKFGPTVKEIASKLNAWPAVLQLPIYEQDTKGDDIFRGVVDIVEKRVFIWGLEGDGQKIDMYDYTWLKGNRPDLYSEALTARAALVELLSEHDEELVEVFLDIGDHHAISPGAIKKSLRKQTLRGSSEVVPVLCGASFRNIGVQPLLDAVIDYLPSPLDKPETEISYNHGKARGVLNASEDRLCALAFKVINDPKRGAMVFVRVYSGTLVRAHHLYNTTLGVKERVHRLLKMYADDAIDIQSIPAGHIGVIIGLKNARTGDTLISDHQHHFGKGNKHHQKASDSFGTVQLRPIEVPPPVFFASIEPNSLSEQKPLEDALSMLLREDPSLHINIDEDSGQMLISGMGELHLEIARDRLVGELKAKAEMGRILISYRETIPSTSGYELRTAFEKEIAGKLSKAGCHVSVIGLDEPPILDPGTPDETVVDGNLISADIIAPNHTLTMDEAEVEHTKLPKSIDTEELKGSLISGAIAALGRGPYLGFPVRNSSIKITIDPSKDYFGTESTLAAYSSAARLAVTMALKEAIASNEEGILMEPMMNVIVTVDEKDLGKVVGDLSSARGGHVLELGGGDEGGVERLDTSKVYAPGQAGKVDDNDGGVRGKRSVVATVPLKEMVGYLKHLRSMTTGRGTFVMNLLGWERMTRLRAVDVLKDIRGG</sequence>
<dbReference type="SMART" id="SM00838">
    <property type="entry name" value="EFG_C"/>
    <property type="match status" value="1"/>
</dbReference>
<evidence type="ECO:0000259" key="6">
    <source>
        <dbReference type="PROSITE" id="PS51722"/>
    </source>
</evidence>
<keyword evidence="4 5" id="KW-0342">GTP-binding</keyword>
<comment type="function">
    <text evidence="5">Mitochondrial GTPase that mediates the disassembly of ribosomes from messenger RNA at the termination of mitochondrial protein biosynthesis. Not involved in the GTP-dependent ribosomal translocation step during translation elongation.</text>
</comment>
<feature type="binding site" evidence="5">
    <location>
        <begin position="135"/>
        <end position="139"/>
    </location>
    <ligand>
        <name>GTP</name>
        <dbReference type="ChEBI" id="CHEBI:37565"/>
    </ligand>
</feature>
<dbReference type="InterPro" id="IPR000640">
    <property type="entry name" value="EFG_V-like"/>
</dbReference>
<dbReference type="NCBIfam" id="TIGR00231">
    <property type="entry name" value="small_GTP"/>
    <property type="match status" value="1"/>
</dbReference>
<dbReference type="InterPro" id="IPR005225">
    <property type="entry name" value="Small_GTP-bd"/>
</dbReference>
<dbReference type="CDD" id="cd01886">
    <property type="entry name" value="EF-G"/>
    <property type="match status" value="1"/>
</dbReference>
<comment type="similarity">
    <text evidence="5">Belongs to the TRAFAC class translation factor GTPase superfamily. Classic translation factor GTPase family. EF-G/EF-2 subfamily.</text>
</comment>
<dbReference type="InterPro" id="IPR000795">
    <property type="entry name" value="T_Tr_GTP-bd_dom"/>
</dbReference>
<dbReference type="InterPro" id="IPR053905">
    <property type="entry name" value="EF-G-like_DII"/>
</dbReference>
<dbReference type="HAMAP" id="MF_03059">
    <property type="entry name" value="mEF_G_2"/>
    <property type="match status" value="1"/>
</dbReference>
<dbReference type="GO" id="GO:0032543">
    <property type="term" value="P:mitochondrial translation"/>
    <property type="evidence" value="ECO:0007669"/>
    <property type="project" value="UniProtKB-UniRule"/>
</dbReference>
<dbReference type="STRING" id="42251.A0A2T6ZBC8"/>
<evidence type="ECO:0000313" key="7">
    <source>
        <dbReference type="EMBL" id="PUU72783.1"/>
    </source>
</evidence>
<comment type="subcellular location">
    <subcellularLocation>
        <location evidence="5">Mitochondrion</location>
    </subcellularLocation>
</comment>
<dbReference type="Gene3D" id="3.30.70.240">
    <property type="match status" value="1"/>
</dbReference>
<organism evidence="7 8">
    <name type="scientific">Tuber borchii</name>
    <name type="common">White truffle</name>
    <dbReference type="NCBI Taxonomy" id="42251"/>
    <lineage>
        <taxon>Eukaryota</taxon>
        <taxon>Fungi</taxon>
        <taxon>Dikarya</taxon>
        <taxon>Ascomycota</taxon>
        <taxon>Pezizomycotina</taxon>
        <taxon>Pezizomycetes</taxon>
        <taxon>Pezizales</taxon>
        <taxon>Tuberaceae</taxon>
        <taxon>Tuber</taxon>
    </lineage>
</organism>
<evidence type="ECO:0000256" key="3">
    <source>
        <dbReference type="ARBA" id="ARBA00023128"/>
    </source>
</evidence>
<dbReference type="GO" id="GO:0003924">
    <property type="term" value="F:GTPase activity"/>
    <property type="evidence" value="ECO:0007669"/>
    <property type="project" value="UniProtKB-UniRule"/>
</dbReference>
<protein>
    <recommendedName>
        <fullName evidence="5">Ribosome-releasing factor 2, mitochondrial</fullName>
        <shortName evidence="5">RRF2mt</shortName>
    </recommendedName>
    <alternativeName>
        <fullName evidence="5">Elongation factor G 2, mitochondrial</fullName>
        <shortName evidence="5">EF-G2mt</shortName>
        <shortName evidence="5">mEF-G 2</shortName>
    </alternativeName>
</protein>
<dbReference type="Gene3D" id="3.30.70.870">
    <property type="entry name" value="Elongation Factor G (Translational Gtpase), domain 3"/>
    <property type="match status" value="1"/>
</dbReference>
<dbReference type="Pfam" id="PF14492">
    <property type="entry name" value="EFG_III"/>
    <property type="match status" value="1"/>
</dbReference>
<dbReference type="Gene3D" id="3.40.50.300">
    <property type="entry name" value="P-loop containing nucleotide triphosphate hydrolases"/>
    <property type="match status" value="1"/>
</dbReference>
<comment type="caution">
    <text evidence="7">The sequence shown here is derived from an EMBL/GenBank/DDBJ whole genome shotgun (WGS) entry which is preliminary data.</text>
</comment>
<dbReference type="PROSITE" id="PS51722">
    <property type="entry name" value="G_TR_2"/>
    <property type="match status" value="1"/>
</dbReference>
<dbReference type="InterPro" id="IPR041095">
    <property type="entry name" value="EFG_II"/>
</dbReference>
<dbReference type="Pfam" id="PF00679">
    <property type="entry name" value="EFG_C"/>
    <property type="match status" value="1"/>
</dbReference>
<keyword evidence="1 5" id="KW-0547">Nucleotide-binding</keyword>
<dbReference type="InterPro" id="IPR014721">
    <property type="entry name" value="Ribsml_uS5_D2-typ_fold_subgr"/>
</dbReference>
<dbReference type="GO" id="GO:0005525">
    <property type="term" value="F:GTP binding"/>
    <property type="evidence" value="ECO:0007669"/>
    <property type="project" value="UniProtKB-UniRule"/>
</dbReference>
<feature type="binding site" evidence="5">
    <location>
        <begin position="64"/>
        <end position="71"/>
    </location>
    <ligand>
        <name>GTP</name>
        <dbReference type="ChEBI" id="CHEBI:37565"/>
    </ligand>
</feature>
<dbReference type="PANTHER" id="PTHR43261:SF1">
    <property type="entry name" value="RIBOSOME-RELEASING FACTOR 2, MITOCHONDRIAL"/>
    <property type="match status" value="1"/>
</dbReference>
<dbReference type="PROSITE" id="PS00301">
    <property type="entry name" value="G_TR_1"/>
    <property type="match status" value="1"/>
</dbReference>
<dbReference type="GO" id="GO:0005759">
    <property type="term" value="C:mitochondrial matrix"/>
    <property type="evidence" value="ECO:0007669"/>
    <property type="project" value="UniProtKB-ARBA"/>
</dbReference>
<dbReference type="InterPro" id="IPR035647">
    <property type="entry name" value="EFG_III/V"/>
</dbReference>
<dbReference type="EMBL" id="NESQ01000466">
    <property type="protein sequence ID" value="PUU72783.1"/>
    <property type="molecule type" value="Genomic_DNA"/>
</dbReference>
<dbReference type="InterPro" id="IPR027417">
    <property type="entry name" value="P-loop_NTPase"/>
</dbReference>
<dbReference type="InterPro" id="IPR009000">
    <property type="entry name" value="Transl_B-barrel_sf"/>
</dbReference>
<proteinExistence type="inferred from homology"/>
<keyword evidence="7" id="KW-0378">Hydrolase</keyword>
<dbReference type="GO" id="GO:0032790">
    <property type="term" value="P:ribosome disassembly"/>
    <property type="evidence" value="ECO:0007669"/>
    <property type="project" value="UniProtKB-UniRule"/>
</dbReference>
<dbReference type="InterPro" id="IPR009022">
    <property type="entry name" value="EFG_III"/>
</dbReference>
<dbReference type="Proteomes" id="UP000244722">
    <property type="component" value="Unassembled WGS sequence"/>
</dbReference>
<dbReference type="Pfam" id="PF00009">
    <property type="entry name" value="GTP_EFTU"/>
    <property type="match status" value="1"/>
</dbReference>
<dbReference type="CDD" id="cd04092">
    <property type="entry name" value="mtEFG2_II_like"/>
    <property type="match status" value="1"/>
</dbReference>
<feature type="binding site" evidence="5">
    <location>
        <begin position="189"/>
        <end position="192"/>
    </location>
    <ligand>
        <name>GTP</name>
        <dbReference type="ChEBI" id="CHEBI:37565"/>
    </ligand>
</feature>
<dbReference type="FunFam" id="3.40.50.300:FF:000514">
    <property type="entry name" value="Ribosome-releasing factor 2, mitochondrial"/>
    <property type="match status" value="1"/>
</dbReference>
<evidence type="ECO:0000313" key="8">
    <source>
        <dbReference type="Proteomes" id="UP000244722"/>
    </source>
</evidence>
<keyword evidence="2 5" id="KW-0648">Protein biosynthesis</keyword>
<keyword evidence="8" id="KW-1185">Reference proteome</keyword>
<dbReference type="SUPFAM" id="SSF50447">
    <property type="entry name" value="Translation proteins"/>
    <property type="match status" value="1"/>
</dbReference>
<dbReference type="AlphaFoldDB" id="A0A2T6ZBC8"/>
<dbReference type="CDD" id="cd16262">
    <property type="entry name" value="EFG_III"/>
    <property type="match status" value="1"/>
</dbReference>
<evidence type="ECO:0000256" key="1">
    <source>
        <dbReference type="ARBA" id="ARBA00022741"/>
    </source>
</evidence>
<dbReference type="InterPro" id="IPR035649">
    <property type="entry name" value="EFG_V"/>
</dbReference>
<evidence type="ECO:0000256" key="5">
    <source>
        <dbReference type="HAMAP-Rule" id="MF_03059"/>
    </source>
</evidence>
<feature type="domain" description="Tr-type G" evidence="6">
    <location>
        <begin position="55"/>
        <end position="353"/>
    </location>
</feature>
<dbReference type="Pfam" id="PF22042">
    <property type="entry name" value="EF-G_D2"/>
    <property type="match status" value="1"/>
</dbReference>
<reference evidence="7 8" key="1">
    <citation type="submission" date="2017-04" db="EMBL/GenBank/DDBJ databases">
        <title>Draft genome sequence of Tuber borchii Vittad., a whitish edible truffle.</title>
        <authorList>
            <consortium name="DOE Joint Genome Institute"/>
            <person name="Murat C."/>
            <person name="Kuo A."/>
            <person name="Barry K.W."/>
            <person name="Clum A."/>
            <person name="Dockter R.B."/>
            <person name="Fauchery L."/>
            <person name="Iotti M."/>
            <person name="Kohler A."/>
            <person name="Labutti K."/>
            <person name="Lindquist E.A."/>
            <person name="Lipzen A."/>
            <person name="Ohm R.A."/>
            <person name="Wang M."/>
            <person name="Grigoriev I.V."/>
            <person name="Zambonelli A."/>
            <person name="Martin F.M."/>
        </authorList>
    </citation>
    <scope>NUCLEOTIDE SEQUENCE [LARGE SCALE GENOMIC DNA]</scope>
    <source>
        <strain evidence="7 8">Tbo3840</strain>
    </source>
</reference>
<accession>A0A2T6ZBC8</accession>
<dbReference type="InterPro" id="IPR031157">
    <property type="entry name" value="G_TR_CS"/>
</dbReference>
<dbReference type="PANTHER" id="PTHR43261">
    <property type="entry name" value="TRANSLATION ELONGATION FACTOR G-RELATED"/>
    <property type="match status" value="1"/>
</dbReference>
<dbReference type="CDD" id="cd03713">
    <property type="entry name" value="EFG_mtEFG_C"/>
    <property type="match status" value="1"/>
</dbReference>
<dbReference type="SUPFAM" id="SSF52540">
    <property type="entry name" value="P-loop containing nucleoside triphosphate hydrolases"/>
    <property type="match status" value="1"/>
</dbReference>